<evidence type="ECO:0000256" key="2">
    <source>
        <dbReference type="SAM" id="SignalP"/>
    </source>
</evidence>
<dbReference type="InterPro" id="IPR011992">
    <property type="entry name" value="EF-hand-dom_pair"/>
</dbReference>
<dbReference type="EMBL" id="JAHGAW010000013">
    <property type="protein sequence ID" value="MBT2188840.1"/>
    <property type="molecule type" value="Genomic_DNA"/>
</dbReference>
<feature type="signal peptide" evidence="2">
    <location>
        <begin position="1"/>
        <end position="30"/>
    </location>
</feature>
<keyword evidence="5" id="KW-1185">Reference proteome</keyword>
<gene>
    <name evidence="4" type="ORF">KK488_17990</name>
</gene>
<accession>A0A9X1DF66</accession>
<evidence type="ECO:0000313" key="5">
    <source>
        <dbReference type="Proteomes" id="UP001138757"/>
    </source>
</evidence>
<dbReference type="AlphaFoldDB" id="A0A9X1DF66"/>
<organism evidence="4 5">
    <name type="scientific">Sphingobium nicotianae</name>
    <dbReference type="NCBI Taxonomy" id="2782607"/>
    <lineage>
        <taxon>Bacteria</taxon>
        <taxon>Pseudomonadati</taxon>
        <taxon>Pseudomonadota</taxon>
        <taxon>Alphaproteobacteria</taxon>
        <taxon>Sphingomonadales</taxon>
        <taxon>Sphingomonadaceae</taxon>
        <taxon>Sphingobium</taxon>
    </lineage>
</organism>
<protein>
    <submittedName>
        <fullName evidence="4">EF-hand domain-containing protein</fullName>
    </submittedName>
</protein>
<evidence type="ECO:0000313" key="4">
    <source>
        <dbReference type="EMBL" id="MBT2188840.1"/>
    </source>
</evidence>
<feature type="chain" id="PRO_5040836433" evidence="2">
    <location>
        <begin position="31"/>
        <end position="265"/>
    </location>
</feature>
<feature type="domain" description="EF-hand" evidence="3">
    <location>
        <begin position="102"/>
        <end position="137"/>
    </location>
</feature>
<dbReference type="PROSITE" id="PS00018">
    <property type="entry name" value="EF_HAND_1"/>
    <property type="match status" value="2"/>
</dbReference>
<dbReference type="InterPro" id="IPR002048">
    <property type="entry name" value="EF_hand_dom"/>
</dbReference>
<dbReference type="GO" id="GO:0005509">
    <property type="term" value="F:calcium ion binding"/>
    <property type="evidence" value="ECO:0007669"/>
    <property type="project" value="InterPro"/>
</dbReference>
<feature type="region of interest" description="Disordered" evidence="1">
    <location>
        <begin position="139"/>
        <end position="199"/>
    </location>
</feature>
<keyword evidence="2" id="KW-0732">Signal</keyword>
<evidence type="ECO:0000259" key="3">
    <source>
        <dbReference type="PROSITE" id="PS50222"/>
    </source>
</evidence>
<proteinExistence type="predicted"/>
<comment type="caution">
    <text evidence="4">The sequence shown here is derived from an EMBL/GenBank/DDBJ whole genome shotgun (WGS) entry which is preliminary data.</text>
</comment>
<reference evidence="4" key="1">
    <citation type="submission" date="2021-05" db="EMBL/GenBank/DDBJ databases">
        <title>Genome of Sphingobium sp. strain.</title>
        <authorList>
            <person name="Fan R."/>
        </authorList>
    </citation>
    <scope>NUCLEOTIDE SEQUENCE</scope>
    <source>
        <strain evidence="4">H33</strain>
    </source>
</reference>
<dbReference type="InterPro" id="IPR018247">
    <property type="entry name" value="EF_Hand_1_Ca_BS"/>
</dbReference>
<dbReference type="Pfam" id="PF13202">
    <property type="entry name" value="EF-hand_5"/>
    <property type="match status" value="1"/>
</dbReference>
<evidence type="ECO:0000256" key="1">
    <source>
        <dbReference type="SAM" id="MobiDB-lite"/>
    </source>
</evidence>
<dbReference type="Gene3D" id="1.10.238.10">
    <property type="entry name" value="EF-hand"/>
    <property type="match status" value="1"/>
</dbReference>
<dbReference type="SUPFAM" id="SSF47473">
    <property type="entry name" value="EF-hand"/>
    <property type="match status" value="1"/>
</dbReference>
<sequence>MSTRCEVPMRVPTLSFLLALALSSGVVALAQQRQQDDKVLRPATDGTLLHAQVGGPRPDKPRGRPFISPMGEQFRSSGDLDSPAIWFAGADADKDGVLTEAEMVADADRFFALLDVDGDGRLNGTEVSRYETEIAPIVQGRSFGDGGRGQGGRRGAGGRRGGGHRGGGGGMGGNMDEGLGELAAGGTGSSPSKPNYDDQRQGAARFSYLNIPEPVASADTNLNFIVTQQEFRDTARQRFHLLDANHDGKITLAELPSLPDGPRRR</sequence>
<dbReference type="RefSeq" id="WP_214625099.1">
    <property type="nucleotide sequence ID" value="NZ_JAHGAW010000013.1"/>
</dbReference>
<dbReference type="Proteomes" id="UP001138757">
    <property type="component" value="Unassembled WGS sequence"/>
</dbReference>
<feature type="compositionally biased region" description="Gly residues" evidence="1">
    <location>
        <begin position="143"/>
        <end position="175"/>
    </location>
</feature>
<name>A0A9X1DF66_9SPHN</name>
<dbReference type="PROSITE" id="PS50222">
    <property type="entry name" value="EF_HAND_2"/>
    <property type="match status" value="1"/>
</dbReference>